<evidence type="ECO:0000256" key="1">
    <source>
        <dbReference type="ARBA" id="ARBA00004141"/>
    </source>
</evidence>
<dbReference type="InterPro" id="IPR036259">
    <property type="entry name" value="MFS_trans_sf"/>
</dbReference>
<evidence type="ECO:0000256" key="5">
    <source>
        <dbReference type="SAM" id="MobiDB-lite"/>
    </source>
</evidence>
<name>A0A9P4I2K0_9PEZI</name>
<dbReference type="InterPro" id="IPR005829">
    <property type="entry name" value="Sugar_transporter_CS"/>
</dbReference>
<evidence type="ECO:0000256" key="3">
    <source>
        <dbReference type="ARBA" id="ARBA00022989"/>
    </source>
</evidence>
<evidence type="ECO:0000259" key="7">
    <source>
        <dbReference type="PROSITE" id="PS50850"/>
    </source>
</evidence>
<dbReference type="FunFam" id="1.20.1250.20:FF:000011">
    <property type="entry name" value="MFS multidrug transporter, putative"/>
    <property type="match status" value="1"/>
</dbReference>
<dbReference type="AlphaFoldDB" id="A0A9P4I2K0"/>
<dbReference type="GO" id="GO:0140115">
    <property type="term" value="P:export across plasma membrane"/>
    <property type="evidence" value="ECO:0007669"/>
    <property type="project" value="UniProtKB-ARBA"/>
</dbReference>
<dbReference type="CDD" id="cd17323">
    <property type="entry name" value="MFS_Tpo1_MDR_like"/>
    <property type="match status" value="1"/>
</dbReference>
<dbReference type="Pfam" id="PF07690">
    <property type="entry name" value="MFS_1"/>
    <property type="match status" value="1"/>
</dbReference>
<evidence type="ECO:0000313" key="9">
    <source>
        <dbReference type="Proteomes" id="UP000799772"/>
    </source>
</evidence>
<feature type="transmembrane region" description="Helical" evidence="6">
    <location>
        <begin position="315"/>
        <end position="335"/>
    </location>
</feature>
<feature type="transmembrane region" description="Helical" evidence="6">
    <location>
        <begin position="279"/>
        <end position="303"/>
    </location>
</feature>
<comment type="caution">
    <text evidence="8">The sequence shown here is derived from an EMBL/GenBank/DDBJ whole genome shotgun (WGS) entry which is preliminary data.</text>
</comment>
<dbReference type="PANTHER" id="PTHR23502">
    <property type="entry name" value="MAJOR FACILITATOR SUPERFAMILY"/>
    <property type="match status" value="1"/>
</dbReference>
<feature type="transmembrane region" description="Helical" evidence="6">
    <location>
        <begin position="85"/>
        <end position="103"/>
    </location>
</feature>
<dbReference type="InterPro" id="IPR011701">
    <property type="entry name" value="MFS"/>
</dbReference>
<dbReference type="GO" id="GO:0022857">
    <property type="term" value="F:transmembrane transporter activity"/>
    <property type="evidence" value="ECO:0007669"/>
    <property type="project" value="InterPro"/>
</dbReference>
<evidence type="ECO:0000256" key="2">
    <source>
        <dbReference type="ARBA" id="ARBA00022692"/>
    </source>
</evidence>
<feature type="transmembrane region" description="Helical" evidence="6">
    <location>
        <begin position="355"/>
        <end position="376"/>
    </location>
</feature>
<dbReference type="PROSITE" id="PS50850">
    <property type="entry name" value="MFS"/>
    <property type="match status" value="1"/>
</dbReference>
<keyword evidence="4 6" id="KW-0472">Membrane</keyword>
<feature type="compositionally biased region" description="Basic and acidic residues" evidence="5">
    <location>
        <begin position="520"/>
        <end position="533"/>
    </location>
</feature>
<reference evidence="8" key="1">
    <citation type="journal article" date="2020" name="Stud. Mycol.">
        <title>101 Dothideomycetes genomes: a test case for predicting lifestyles and emergence of pathogens.</title>
        <authorList>
            <person name="Haridas S."/>
            <person name="Albert R."/>
            <person name="Binder M."/>
            <person name="Bloem J."/>
            <person name="Labutti K."/>
            <person name="Salamov A."/>
            <person name="Andreopoulos B."/>
            <person name="Baker S."/>
            <person name="Barry K."/>
            <person name="Bills G."/>
            <person name="Bluhm B."/>
            <person name="Cannon C."/>
            <person name="Castanera R."/>
            <person name="Culley D."/>
            <person name="Daum C."/>
            <person name="Ezra D."/>
            <person name="Gonzalez J."/>
            <person name="Henrissat B."/>
            <person name="Kuo A."/>
            <person name="Liang C."/>
            <person name="Lipzen A."/>
            <person name="Lutzoni F."/>
            <person name="Magnuson J."/>
            <person name="Mondo S."/>
            <person name="Nolan M."/>
            <person name="Ohm R."/>
            <person name="Pangilinan J."/>
            <person name="Park H.-J."/>
            <person name="Ramirez L."/>
            <person name="Alfaro M."/>
            <person name="Sun H."/>
            <person name="Tritt A."/>
            <person name="Yoshinaga Y."/>
            <person name="Zwiers L.-H."/>
            <person name="Turgeon B."/>
            <person name="Goodwin S."/>
            <person name="Spatafora J."/>
            <person name="Crous P."/>
            <person name="Grigoriev I."/>
        </authorList>
    </citation>
    <scope>NUCLEOTIDE SEQUENCE</scope>
    <source>
        <strain evidence="8">CBS 133067</strain>
    </source>
</reference>
<evidence type="ECO:0000256" key="4">
    <source>
        <dbReference type="ARBA" id="ARBA00023136"/>
    </source>
</evidence>
<dbReference type="OrthoDB" id="3365399at2759"/>
<dbReference type="InterPro" id="IPR020846">
    <property type="entry name" value="MFS_dom"/>
</dbReference>
<feature type="transmembrane region" description="Helical" evidence="6">
    <location>
        <begin position="115"/>
        <end position="132"/>
    </location>
</feature>
<keyword evidence="3 6" id="KW-1133">Transmembrane helix</keyword>
<accession>A0A9P4I2K0</accession>
<feature type="transmembrane region" description="Helical" evidence="6">
    <location>
        <begin position="171"/>
        <end position="194"/>
    </location>
</feature>
<sequence length="566" mass="62720">MGEPLGKRQTAVSIATTAMTTDPAFEVDWEEDDQGNPQNWPAWRKALTIFCISWSTMTVVCYSTSYTSGLPGMMLDFHISSETVAVLGVTTYLMGLAIGSVILAPLSEMYGRRPIYVGAMAIFAIFIIPCGVAKNLETILICRFFGAFAGSAMIGNAPGTVNDIISEEYRALAFSIWSIGPMNGPVIGPLVGGFVYEYLSWRWTNWVILCSASASFFLISSVPETYAPAILRGRAAQRRKETDDPRWFSRYDAKKEFWPLLRVNLSRPLWMAVFEPICIFWNLYIAVIYGILYLCFVAYPIIFTDDRGWSPGITGLSYVGIGTGTLMMICSEPLIRRFINSRKPDPVTGKPPPEAMVAVVCIASILIPVGELVFAWTCTPNVHWVVPILAGVPFGIGNGIVFIYASNYLVYSYGIYAASALAGNAVLRSAMGATLPLAGPAMYATLGPHWAGTLLAILEFALIPIPFVFYRYGGKIRMRSALIRSMQEDKDRLEQKRRAAELRAERLMKSCSQEEAQQAIRDEKELEREVEVERELEEDAEALAAGLGPLPNPLVRNPSREERRHN</sequence>
<dbReference type="SUPFAM" id="SSF103473">
    <property type="entry name" value="MFS general substrate transporter"/>
    <property type="match status" value="1"/>
</dbReference>
<protein>
    <submittedName>
        <fullName evidence="8">MFS general substrate transporter</fullName>
    </submittedName>
</protein>
<gene>
    <name evidence="8" type="ORF">NA57DRAFT_47441</name>
</gene>
<dbReference type="Gene3D" id="1.20.1250.20">
    <property type="entry name" value="MFS general substrate transporter like domains"/>
    <property type="match status" value="1"/>
</dbReference>
<organism evidence="8 9">
    <name type="scientific">Rhizodiscina lignyota</name>
    <dbReference type="NCBI Taxonomy" id="1504668"/>
    <lineage>
        <taxon>Eukaryota</taxon>
        <taxon>Fungi</taxon>
        <taxon>Dikarya</taxon>
        <taxon>Ascomycota</taxon>
        <taxon>Pezizomycotina</taxon>
        <taxon>Dothideomycetes</taxon>
        <taxon>Pleosporomycetidae</taxon>
        <taxon>Aulographales</taxon>
        <taxon>Rhizodiscinaceae</taxon>
        <taxon>Rhizodiscina</taxon>
    </lineage>
</organism>
<feature type="region of interest" description="Disordered" evidence="5">
    <location>
        <begin position="513"/>
        <end position="566"/>
    </location>
</feature>
<dbReference type="PROSITE" id="PS00216">
    <property type="entry name" value="SUGAR_TRANSPORT_1"/>
    <property type="match status" value="1"/>
</dbReference>
<comment type="subcellular location">
    <subcellularLocation>
        <location evidence="1">Membrane</location>
        <topology evidence="1">Multi-pass membrane protein</topology>
    </subcellularLocation>
</comment>
<evidence type="ECO:0000256" key="6">
    <source>
        <dbReference type="SAM" id="Phobius"/>
    </source>
</evidence>
<feature type="transmembrane region" description="Helical" evidence="6">
    <location>
        <begin position="138"/>
        <end position="159"/>
    </location>
</feature>
<dbReference type="GO" id="GO:0005886">
    <property type="term" value="C:plasma membrane"/>
    <property type="evidence" value="ECO:0007669"/>
    <property type="project" value="TreeGrafter"/>
</dbReference>
<feature type="transmembrane region" description="Helical" evidence="6">
    <location>
        <begin position="382"/>
        <end position="403"/>
    </location>
</feature>
<keyword evidence="9" id="KW-1185">Reference proteome</keyword>
<feature type="transmembrane region" description="Helical" evidence="6">
    <location>
        <begin position="450"/>
        <end position="470"/>
    </location>
</feature>
<feature type="domain" description="Major facilitator superfamily (MFS) profile" evidence="7">
    <location>
        <begin position="41"/>
        <end position="476"/>
    </location>
</feature>
<dbReference type="GO" id="GO:0042908">
    <property type="term" value="P:xenobiotic transport"/>
    <property type="evidence" value="ECO:0007669"/>
    <property type="project" value="UniProtKB-ARBA"/>
</dbReference>
<proteinExistence type="predicted"/>
<evidence type="ECO:0000313" key="8">
    <source>
        <dbReference type="EMBL" id="KAF2093815.1"/>
    </source>
</evidence>
<dbReference type="Proteomes" id="UP000799772">
    <property type="component" value="Unassembled WGS sequence"/>
</dbReference>
<keyword evidence="2 6" id="KW-0812">Transmembrane</keyword>
<feature type="transmembrane region" description="Helical" evidence="6">
    <location>
        <begin position="410"/>
        <end position="430"/>
    </location>
</feature>
<dbReference type="PANTHER" id="PTHR23502:SF12">
    <property type="entry name" value="MULTIDRUG TRANSPORTER, PUTATIVE (AFU_ORTHOLOGUE AFUA_1G06440)-RELATED"/>
    <property type="match status" value="1"/>
</dbReference>
<dbReference type="EMBL" id="ML978136">
    <property type="protein sequence ID" value="KAF2093815.1"/>
    <property type="molecule type" value="Genomic_DNA"/>
</dbReference>